<dbReference type="AlphaFoldDB" id="E0SP15"/>
<evidence type="ECO:0000259" key="1">
    <source>
        <dbReference type="Pfam" id="PF01850"/>
    </source>
</evidence>
<reference evidence="2 3" key="1">
    <citation type="journal article" date="2010" name="Stand. Genomic Sci.">
        <title>Complete genome sequence of Ignisphaera aggregans type strain (AQ1.S1).</title>
        <authorList>
            <person name="Goker M."/>
            <person name="Held B."/>
            <person name="Lapidus A."/>
            <person name="Nolan M."/>
            <person name="Spring S."/>
            <person name="Yasawong M."/>
            <person name="Lucas S."/>
            <person name="Glavina Del Rio T."/>
            <person name="Tice H."/>
            <person name="Cheng J.F."/>
            <person name="Goodwin L."/>
            <person name="Tapia R."/>
            <person name="Pitluck S."/>
            <person name="Liolios K."/>
            <person name="Ivanova N."/>
            <person name="Mavromatis K."/>
            <person name="Mikhailova N."/>
            <person name="Pati A."/>
            <person name="Chen A."/>
            <person name="Palaniappan K."/>
            <person name="Brambilla E."/>
            <person name="Land M."/>
            <person name="Hauser L."/>
            <person name="Chang Y.J."/>
            <person name="Jeffries C.D."/>
            <person name="Brettin T."/>
            <person name="Detter J.C."/>
            <person name="Han C."/>
            <person name="Rohde M."/>
            <person name="Sikorski J."/>
            <person name="Woyke T."/>
            <person name="Bristow J."/>
            <person name="Eisen J.A."/>
            <person name="Markowitz V."/>
            <person name="Hugenholtz P."/>
            <person name="Kyrpides N.C."/>
            <person name="Klenk H.P."/>
        </authorList>
    </citation>
    <scope>NUCLEOTIDE SEQUENCE [LARGE SCALE GENOMIC DNA]</scope>
    <source>
        <strain evidence="3">DSM 17230 / JCM 13409 / AQ1.S1</strain>
    </source>
</reference>
<dbReference type="KEGG" id="iag:Igag_1153"/>
<dbReference type="Pfam" id="PF01850">
    <property type="entry name" value="PIN"/>
    <property type="match status" value="1"/>
</dbReference>
<dbReference type="InterPro" id="IPR002716">
    <property type="entry name" value="PIN_dom"/>
</dbReference>
<dbReference type="SUPFAM" id="SSF88723">
    <property type="entry name" value="PIN domain-like"/>
    <property type="match status" value="1"/>
</dbReference>
<dbReference type="InterPro" id="IPR029060">
    <property type="entry name" value="PIN-like_dom_sf"/>
</dbReference>
<keyword evidence="3" id="KW-1185">Reference proteome</keyword>
<gene>
    <name evidence="2" type="ordered locus">Igag_1153</name>
</gene>
<feature type="domain" description="PIN" evidence="1">
    <location>
        <begin position="21"/>
        <end position="115"/>
    </location>
</feature>
<protein>
    <submittedName>
        <fullName evidence="2">PilT domain-containing protein</fullName>
    </submittedName>
</protein>
<evidence type="ECO:0000313" key="3">
    <source>
        <dbReference type="Proteomes" id="UP000001304"/>
    </source>
</evidence>
<dbReference type="BioCyc" id="IAGG583356:GHAH-1131-MONOMER"/>
<proteinExistence type="predicted"/>
<sequence length="149" mass="16810">MIQTYLVKYIVAKSLYGEFIEDLFSRSRRGELELYVSTVTLAEIFYAASRIYSVAGVEDPNREAENFVKWITLRAKPVNIDFQLAKTAGELKKKLRIALPDCFVIALAINIGGNALFKKVEREMLGIEDRLRGLGVIFAEDYIKSGHTG</sequence>
<dbReference type="Gene3D" id="3.40.50.1010">
    <property type="entry name" value="5'-nuclease"/>
    <property type="match status" value="1"/>
</dbReference>
<dbReference type="HOGENOM" id="CLU_149092_0_0_2"/>
<organism evidence="2 3">
    <name type="scientific">Ignisphaera aggregans (strain DSM 17230 / JCM 13409 / AQ1.S1)</name>
    <dbReference type="NCBI Taxonomy" id="583356"/>
    <lineage>
        <taxon>Archaea</taxon>
        <taxon>Thermoproteota</taxon>
        <taxon>Thermoprotei</taxon>
        <taxon>Desulfurococcales</taxon>
        <taxon>Desulfurococcaceae</taxon>
        <taxon>Ignisphaera</taxon>
    </lineage>
</organism>
<dbReference type="Proteomes" id="UP000001304">
    <property type="component" value="Chromosome"/>
</dbReference>
<dbReference type="EMBL" id="CP002098">
    <property type="protein sequence ID" value="ADM27961.1"/>
    <property type="molecule type" value="Genomic_DNA"/>
</dbReference>
<accession>E0SP15</accession>
<evidence type="ECO:0000313" key="2">
    <source>
        <dbReference type="EMBL" id="ADM27961.1"/>
    </source>
</evidence>
<name>E0SP15_IGNAA</name>